<evidence type="ECO:0000313" key="2">
    <source>
        <dbReference type="EMBL" id="OHU98311.1"/>
    </source>
</evidence>
<evidence type="ECO:0000313" key="5">
    <source>
        <dbReference type="Proteomes" id="UP000238296"/>
    </source>
</evidence>
<proteinExistence type="predicted"/>
<dbReference type="AlphaFoldDB" id="A0A1S1NEP6"/>
<keyword evidence="4" id="KW-1185">Reference proteome</keyword>
<dbReference type="Proteomes" id="UP000238296">
    <property type="component" value="Unassembled WGS sequence"/>
</dbReference>
<gene>
    <name evidence="2" type="ORF">BKN37_20870</name>
    <name evidence="3" type="ORF">C1Y40_02202</name>
</gene>
<reference evidence="3 5" key="2">
    <citation type="journal article" date="2017" name="Int. J. Syst. Evol. Microbiol.">
        <title>Mycobacterium talmoniae sp. nov., a slowly growing mycobacterium isolated from human respiratory samples.</title>
        <authorList>
            <person name="Davidson R.M."/>
            <person name="DeGroote M.A."/>
            <person name="Marola J.L."/>
            <person name="Buss S."/>
            <person name="Jones V."/>
            <person name="McNeil M.R."/>
            <person name="Freifeld A.G."/>
            <person name="Elaine Epperson L."/>
            <person name="Hasan N.A."/>
            <person name="Jackson M."/>
            <person name="Iwen P.C."/>
            <person name="Salfinger M."/>
            <person name="Strong M."/>
        </authorList>
    </citation>
    <scope>NUCLEOTIDE SEQUENCE [LARGE SCALE GENOMIC DNA]</scope>
    <source>
        <strain evidence="3 5">ATCC BAA-2683</strain>
    </source>
</reference>
<accession>A0A1S1NEP6</accession>
<dbReference type="Proteomes" id="UP000179734">
    <property type="component" value="Unassembled WGS sequence"/>
</dbReference>
<dbReference type="EMBL" id="MLQM01000147">
    <property type="protein sequence ID" value="OHU98311.1"/>
    <property type="molecule type" value="Genomic_DNA"/>
</dbReference>
<evidence type="ECO:0000313" key="3">
    <source>
        <dbReference type="EMBL" id="PQM47585.1"/>
    </source>
</evidence>
<evidence type="ECO:0000313" key="4">
    <source>
        <dbReference type="Proteomes" id="UP000179734"/>
    </source>
</evidence>
<sequence length="115" mass="12808">MIKTIRLVRGIELRYLLTLHLFDHGPASVAVLVAALDAQGFVVAGRASKAVSDALRWERGYGRVRRFGRGRYGPGWMPRGTEHRIRSLPLSLTAGQPPTSDNPRRPGPVGRQRRK</sequence>
<protein>
    <submittedName>
        <fullName evidence="2">Uncharacterized protein</fullName>
    </submittedName>
</protein>
<name>A0A1S1NEP6_9MYCO</name>
<organism evidence="2 4">
    <name type="scientific">Mycobacterium talmoniae</name>
    <dbReference type="NCBI Taxonomy" id="1858794"/>
    <lineage>
        <taxon>Bacteria</taxon>
        <taxon>Bacillati</taxon>
        <taxon>Actinomycetota</taxon>
        <taxon>Actinomycetes</taxon>
        <taxon>Mycobacteriales</taxon>
        <taxon>Mycobacteriaceae</taxon>
        <taxon>Mycobacterium</taxon>
    </lineage>
</organism>
<comment type="caution">
    <text evidence="2">The sequence shown here is derived from an EMBL/GenBank/DDBJ whole genome shotgun (WGS) entry which is preliminary data.</text>
</comment>
<feature type="region of interest" description="Disordered" evidence="1">
    <location>
        <begin position="88"/>
        <end position="115"/>
    </location>
</feature>
<reference evidence="2 4" key="1">
    <citation type="submission" date="2016-10" db="EMBL/GenBank/DDBJ databases">
        <title>Genome sequence of Mycobacterium talmonii.</title>
        <authorList>
            <person name="Greninger A.L."/>
            <person name="Elliott B."/>
            <person name="Vasireddy S."/>
            <person name="Vasireddy R."/>
        </authorList>
    </citation>
    <scope>NUCLEOTIDE SEQUENCE [LARGE SCALE GENOMIC DNA]</scope>
    <source>
        <strain evidence="2">MO-5499</strain>
        <strain evidence="4">NE-TNMC-100812</strain>
    </source>
</reference>
<dbReference type="RefSeq" id="WP_071028873.1">
    <property type="nucleotide sequence ID" value="NZ_MLQM01000147.1"/>
</dbReference>
<dbReference type="EMBL" id="PPEA01000312">
    <property type="protein sequence ID" value="PQM47585.1"/>
    <property type="molecule type" value="Genomic_DNA"/>
</dbReference>
<evidence type="ECO:0000256" key="1">
    <source>
        <dbReference type="SAM" id="MobiDB-lite"/>
    </source>
</evidence>
<reference evidence="3" key="3">
    <citation type="submission" date="2018-01" db="EMBL/GenBank/DDBJ databases">
        <authorList>
            <person name="Gaut B.S."/>
            <person name="Morton B.R."/>
            <person name="Clegg M.T."/>
            <person name="Duvall M.R."/>
        </authorList>
    </citation>
    <scope>NUCLEOTIDE SEQUENCE</scope>
    <source>
        <strain evidence="3">ATCC BAA-2683</strain>
    </source>
</reference>